<evidence type="ECO:0000259" key="1">
    <source>
        <dbReference type="PROSITE" id="PS00028"/>
    </source>
</evidence>
<evidence type="ECO:0000313" key="2">
    <source>
        <dbReference type="EMBL" id="KKN02890.1"/>
    </source>
</evidence>
<feature type="domain" description="C2H2-type" evidence="1">
    <location>
        <begin position="82"/>
        <end position="103"/>
    </location>
</feature>
<dbReference type="PROSITE" id="PS00028">
    <property type="entry name" value="ZINC_FINGER_C2H2_1"/>
    <property type="match status" value="1"/>
</dbReference>
<gene>
    <name evidence="2" type="ORF">LCGC14_1113060</name>
</gene>
<sequence>MATPTVTQLRPKNRLTFVACPLESGSSVVYIPRDKISWQVHMETDHSAGAGTWTELGIRGSEHGHTDEKYGDVPYMKYAQICFGCASTFATEAELVAHLLAVHGAS</sequence>
<dbReference type="EMBL" id="LAZR01005095">
    <property type="protein sequence ID" value="KKN02890.1"/>
    <property type="molecule type" value="Genomic_DNA"/>
</dbReference>
<dbReference type="InterPro" id="IPR013087">
    <property type="entry name" value="Znf_C2H2_type"/>
</dbReference>
<proteinExistence type="predicted"/>
<name>A0A0F9M654_9ZZZZ</name>
<comment type="caution">
    <text evidence="2">The sequence shown here is derived from an EMBL/GenBank/DDBJ whole genome shotgun (WGS) entry which is preliminary data.</text>
</comment>
<protein>
    <recommendedName>
        <fullName evidence="1">C2H2-type domain-containing protein</fullName>
    </recommendedName>
</protein>
<dbReference type="AlphaFoldDB" id="A0A0F9M654"/>
<organism evidence="2">
    <name type="scientific">marine sediment metagenome</name>
    <dbReference type="NCBI Taxonomy" id="412755"/>
    <lineage>
        <taxon>unclassified sequences</taxon>
        <taxon>metagenomes</taxon>
        <taxon>ecological metagenomes</taxon>
    </lineage>
</organism>
<accession>A0A0F9M654</accession>
<reference evidence="2" key="1">
    <citation type="journal article" date="2015" name="Nature">
        <title>Complex archaea that bridge the gap between prokaryotes and eukaryotes.</title>
        <authorList>
            <person name="Spang A."/>
            <person name="Saw J.H."/>
            <person name="Jorgensen S.L."/>
            <person name="Zaremba-Niedzwiedzka K."/>
            <person name="Martijn J."/>
            <person name="Lind A.E."/>
            <person name="van Eijk R."/>
            <person name="Schleper C."/>
            <person name="Guy L."/>
            <person name="Ettema T.J."/>
        </authorList>
    </citation>
    <scope>NUCLEOTIDE SEQUENCE</scope>
</reference>